<dbReference type="SUPFAM" id="SSF46565">
    <property type="entry name" value="Chaperone J-domain"/>
    <property type="match status" value="1"/>
</dbReference>
<reference evidence="2 3" key="1">
    <citation type="journal article" date="2019" name="Sci. Rep.">
        <title>Comparative genomics of chytrid fungi reveal insights into the obligate biotrophic and pathogenic lifestyle of Synchytrium endobioticum.</title>
        <authorList>
            <person name="van de Vossenberg B.T.L.H."/>
            <person name="Warris S."/>
            <person name="Nguyen H.D.T."/>
            <person name="van Gent-Pelzer M.P.E."/>
            <person name="Joly D.L."/>
            <person name="van de Geest H.C."/>
            <person name="Bonants P.J.M."/>
            <person name="Smith D.S."/>
            <person name="Levesque C.A."/>
            <person name="van der Lee T.A.J."/>
        </authorList>
    </citation>
    <scope>NUCLEOTIDE SEQUENCE [LARGE SCALE GENOMIC DNA]</scope>
    <source>
        <strain evidence="2 3">JEL517</strain>
    </source>
</reference>
<comment type="caution">
    <text evidence="2">The sequence shown here is derived from an EMBL/GenBank/DDBJ whole genome shotgun (WGS) entry which is preliminary data.</text>
</comment>
<gene>
    <name evidence="2" type="ORF">SmJEL517_g00252</name>
</gene>
<dbReference type="OrthoDB" id="442087at2759"/>
<dbReference type="GO" id="GO:0005737">
    <property type="term" value="C:cytoplasm"/>
    <property type="evidence" value="ECO:0007669"/>
    <property type="project" value="TreeGrafter"/>
</dbReference>
<dbReference type="RefSeq" id="XP_031027685.1">
    <property type="nucleotide sequence ID" value="XM_031166182.1"/>
</dbReference>
<dbReference type="Proteomes" id="UP000319731">
    <property type="component" value="Unassembled WGS sequence"/>
</dbReference>
<dbReference type="GO" id="GO:0005634">
    <property type="term" value="C:nucleus"/>
    <property type="evidence" value="ECO:0007669"/>
    <property type="project" value="TreeGrafter"/>
</dbReference>
<feature type="domain" description="J" evidence="1">
    <location>
        <begin position="12"/>
        <end position="77"/>
    </location>
</feature>
<dbReference type="PROSITE" id="PS50076">
    <property type="entry name" value="DNAJ_2"/>
    <property type="match status" value="1"/>
</dbReference>
<dbReference type="PANTHER" id="PTHR43948:SF21">
    <property type="entry name" value="DNAJ DOMAIN-CONTAINING PROTEIN"/>
    <property type="match status" value="1"/>
</dbReference>
<dbReference type="PRINTS" id="PR00625">
    <property type="entry name" value="JDOMAIN"/>
</dbReference>
<dbReference type="STRING" id="1806994.A0A507C8Q4"/>
<dbReference type="Pfam" id="PF00226">
    <property type="entry name" value="DnaJ"/>
    <property type="match status" value="1"/>
</dbReference>
<protein>
    <recommendedName>
        <fullName evidence="1">J domain-containing protein</fullName>
    </recommendedName>
</protein>
<sequence length="196" mass="21305">MAMVAHVDEAPDYYHVLGLLPEATSDEVRGAYIREAIRWHPERNIDDQNATERFRLVADAYYVLSDAARRRVYDSARANDQQQIQPLQVDANGTFADVFAELLRPEVEHPSHIYGTLGAVSGAILGFITANMVGAVAGFAAGGALGKVRDAKGVSVYDAFTKLSSPQRRQILERIATQILGVAMSGTSGTINNLLM</sequence>
<dbReference type="GO" id="GO:0051082">
    <property type="term" value="F:unfolded protein binding"/>
    <property type="evidence" value="ECO:0007669"/>
    <property type="project" value="TreeGrafter"/>
</dbReference>
<name>A0A507C8Q4_9FUNG</name>
<dbReference type="PANTHER" id="PTHR43948">
    <property type="entry name" value="DNAJ HOMOLOG SUBFAMILY B"/>
    <property type="match status" value="1"/>
</dbReference>
<dbReference type="SMART" id="SM00271">
    <property type="entry name" value="DnaJ"/>
    <property type="match status" value="1"/>
</dbReference>
<evidence type="ECO:0000313" key="3">
    <source>
        <dbReference type="Proteomes" id="UP000319731"/>
    </source>
</evidence>
<organism evidence="2 3">
    <name type="scientific">Synchytrium microbalum</name>
    <dbReference type="NCBI Taxonomy" id="1806994"/>
    <lineage>
        <taxon>Eukaryota</taxon>
        <taxon>Fungi</taxon>
        <taxon>Fungi incertae sedis</taxon>
        <taxon>Chytridiomycota</taxon>
        <taxon>Chytridiomycota incertae sedis</taxon>
        <taxon>Chytridiomycetes</taxon>
        <taxon>Synchytriales</taxon>
        <taxon>Synchytriaceae</taxon>
        <taxon>Synchytrium</taxon>
    </lineage>
</organism>
<dbReference type="InterPro" id="IPR036869">
    <property type="entry name" value="J_dom_sf"/>
</dbReference>
<dbReference type="CDD" id="cd06257">
    <property type="entry name" value="DnaJ"/>
    <property type="match status" value="1"/>
</dbReference>
<dbReference type="Gene3D" id="1.10.287.110">
    <property type="entry name" value="DnaJ domain"/>
    <property type="match status" value="1"/>
</dbReference>
<dbReference type="GO" id="GO:0051087">
    <property type="term" value="F:protein-folding chaperone binding"/>
    <property type="evidence" value="ECO:0007669"/>
    <property type="project" value="TreeGrafter"/>
</dbReference>
<dbReference type="GeneID" id="42001479"/>
<evidence type="ECO:0000313" key="2">
    <source>
        <dbReference type="EMBL" id="TPX37970.1"/>
    </source>
</evidence>
<accession>A0A507C8Q4</accession>
<evidence type="ECO:0000259" key="1">
    <source>
        <dbReference type="PROSITE" id="PS50076"/>
    </source>
</evidence>
<dbReference type="AlphaFoldDB" id="A0A507C8Q4"/>
<dbReference type="EMBL" id="QEAO01000001">
    <property type="protein sequence ID" value="TPX37970.1"/>
    <property type="molecule type" value="Genomic_DNA"/>
</dbReference>
<keyword evidence="3" id="KW-1185">Reference proteome</keyword>
<dbReference type="GO" id="GO:0044183">
    <property type="term" value="F:protein folding chaperone"/>
    <property type="evidence" value="ECO:0007669"/>
    <property type="project" value="TreeGrafter"/>
</dbReference>
<dbReference type="InterPro" id="IPR001623">
    <property type="entry name" value="DnaJ_domain"/>
</dbReference>
<proteinExistence type="predicted"/>